<dbReference type="Gene3D" id="1.10.238.160">
    <property type="match status" value="1"/>
</dbReference>
<sequence length="56" mass="6602">MDLKQVCEAIGFRKTAIYGWMRKVTFPRPVKIGRNVRWSSSEIEAWINGHISHRDE</sequence>
<dbReference type="Proteomes" id="UP001221816">
    <property type="component" value="Unassembled WGS sequence"/>
</dbReference>
<dbReference type="InterPro" id="IPR009061">
    <property type="entry name" value="DNA-bd_dom_put_sf"/>
</dbReference>
<dbReference type="InterPro" id="IPR010260">
    <property type="entry name" value="AlpA"/>
</dbReference>
<name>A0ABT5CMX4_9ENTR</name>
<dbReference type="Pfam" id="PF05930">
    <property type="entry name" value="Phage_AlpA"/>
    <property type="match status" value="1"/>
</dbReference>
<reference evidence="1 2" key="1">
    <citation type="submission" date="2023-01" db="EMBL/GenBank/DDBJ databases">
        <authorList>
            <person name="Dale J."/>
        </authorList>
    </citation>
    <scope>NUCLEOTIDE SEQUENCE [LARGE SCALE GENOMIC DNA]</scope>
    <source>
        <strain evidence="1 2">2022EL-01098</strain>
    </source>
</reference>
<keyword evidence="2" id="KW-1185">Reference proteome</keyword>
<protein>
    <submittedName>
        <fullName evidence="1">AlpA family phage regulatory protein</fullName>
    </submittedName>
</protein>
<evidence type="ECO:0000313" key="2">
    <source>
        <dbReference type="Proteomes" id="UP001221816"/>
    </source>
</evidence>
<dbReference type="SUPFAM" id="SSF46955">
    <property type="entry name" value="Putative DNA-binding domain"/>
    <property type="match status" value="1"/>
</dbReference>
<organism evidence="1 2">
    <name type="scientific">Klebsiella pasteurii</name>
    <dbReference type="NCBI Taxonomy" id="2587529"/>
    <lineage>
        <taxon>Bacteria</taxon>
        <taxon>Pseudomonadati</taxon>
        <taxon>Pseudomonadota</taxon>
        <taxon>Gammaproteobacteria</taxon>
        <taxon>Enterobacterales</taxon>
        <taxon>Enterobacteriaceae</taxon>
        <taxon>Klebsiella/Raoultella group</taxon>
        <taxon>Klebsiella</taxon>
    </lineage>
</organism>
<accession>A0ABT5CMX4</accession>
<gene>
    <name evidence="1" type="ORF">PIK62_02260</name>
</gene>
<evidence type="ECO:0000313" key="1">
    <source>
        <dbReference type="EMBL" id="MDC0691481.1"/>
    </source>
</evidence>
<proteinExistence type="predicted"/>
<comment type="caution">
    <text evidence="1">The sequence shown here is derived from an EMBL/GenBank/DDBJ whole genome shotgun (WGS) entry which is preliminary data.</text>
</comment>
<dbReference type="RefSeq" id="WP_227514831.1">
    <property type="nucleotide sequence ID" value="NZ_CP166204.1"/>
</dbReference>
<dbReference type="EMBL" id="JAQNDI010000001">
    <property type="protein sequence ID" value="MDC0691481.1"/>
    <property type="molecule type" value="Genomic_DNA"/>
</dbReference>